<evidence type="ECO:0000313" key="3">
    <source>
        <dbReference type="Proteomes" id="UP000319732"/>
    </source>
</evidence>
<dbReference type="Gene3D" id="3.40.50.300">
    <property type="entry name" value="P-loop containing nucleotide triphosphate hydrolases"/>
    <property type="match status" value="1"/>
</dbReference>
<dbReference type="Pfam" id="PF19798">
    <property type="entry name" value="Sulfotransfer_5"/>
    <property type="match status" value="1"/>
</dbReference>
<dbReference type="Proteomes" id="UP000319732">
    <property type="component" value="Unassembled WGS sequence"/>
</dbReference>
<dbReference type="PANTHER" id="PTHR42743:SF11">
    <property type="entry name" value="AMINODEOXYCHORISMATE LYASE"/>
    <property type="match status" value="1"/>
</dbReference>
<keyword evidence="3" id="KW-1185">Reference proteome</keyword>
<protein>
    <submittedName>
        <fullName evidence="2">HAD family hydrolase</fullName>
    </submittedName>
</protein>
<dbReference type="InterPro" id="IPR050571">
    <property type="entry name" value="Class-IV_PLP-Dep_Aminotrnsfr"/>
</dbReference>
<keyword evidence="2" id="KW-0378">Hydrolase</keyword>
<evidence type="ECO:0000256" key="1">
    <source>
        <dbReference type="ARBA" id="ARBA00009320"/>
    </source>
</evidence>
<reference evidence="2 3" key="1">
    <citation type="submission" date="2019-06" db="EMBL/GenBank/DDBJ databases">
        <title>Whole genome sequence for Cellvibrionaceae sp. R142.</title>
        <authorList>
            <person name="Wang G."/>
        </authorList>
    </citation>
    <scope>NUCLEOTIDE SEQUENCE [LARGE SCALE GENOMIC DNA]</scope>
    <source>
        <strain evidence="2 3">R142</strain>
    </source>
</reference>
<sequence>MWSGPRNISTAMLRAWENRADTQVWDEPLYGYFLARTGLRHPLREAIMATWGTDWRPLVSRCATAATGYAIHYQKHMTHHLLPEVDTAWMKSVRHAFLIRNPAEVIASYVRKRDNPTLEDLGFAQQTRIFEQVFELTGREPVVLEGSDVLKNPAVMLEKLCARLDVPFDKAMLAWPPGPRPSDGPWAPHWYQAVWASTGFEPYAPRQPVLDDRQRRLADSAEPYYRVLAARRLTL</sequence>
<proteinExistence type="inferred from homology"/>
<dbReference type="InterPro" id="IPR027417">
    <property type="entry name" value="P-loop_NTPase"/>
</dbReference>
<dbReference type="GO" id="GO:0016787">
    <property type="term" value="F:hydrolase activity"/>
    <property type="evidence" value="ECO:0007669"/>
    <property type="project" value="UniProtKB-KW"/>
</dbReference>
<dbReference type="OrthoDB" id="272985at2"/>
<gene>
    <name evidence="2" type="ORF">FKG94_18605</name>
</gene>
<comment type="similarity">
    <text evidence="1">Belongs to the class-IV pyridoxal-phosphate-dependent aminotransferase family.</text>
</comment>
<organism evidence="2 3">
    <name type="scientific">Exilibacterium tricleocarpae</name>
    <dbReference type="NCBI Taxonomy" id="2591008"/>
    <lineage>
        <taxon>Bacteria</taxon>
        <taxon>Pseudomonadati</taxon>
        <taxon>Pseudomonadota</taxon>
        <taxon>Gammaproteobacteria</taxon>
        <taxon>Cellvibrionales</taxon>
        <taxon>Cellvibrionaceae</taxon>
        <taxon>Exilibacterium</taxon>
    </lineage>
</organism>
<dbReference type="EMBL" id="VHSG01000019">
    <property type="protein sequence ID" value="TQV72746.1"/>
    <property type="molecule type" value="Genomic_DNA"/>
</dbReference>
<dbReference type="AlphaFoldDB" id="A0A545T692"/>
<dbReference type="GO" id="GO:0019752">
    <property type="term" value="P:carboxylic acid metabolic process"/>
    <property type="evidence" value="ECO:0007669"/>
    <property type="project" value="TreeGrafter"/>
</dbReference>
<accession>A0A545T692</accession>
<dbReference type="PANTHER" id="PTHR42743">
    <property type="entry name" value="AMINO-ACID AMINOTRANSFERASE"/>
    <property type="match status" value="1"/>
</dbReference>
<comment type="caution">
    <text evidence="2">The sequence shown here is derived from an EMBL/GenBank/DDBJ whole genome shotgun (WGS) entry which is preliminary data.</text>
</comment>
<name>A0A545T692_9GAMM</name>
<evidence type="ECO:0000313" key="2">
    <source>
        <dbReference type="EMBL" id="TQV72746.1"/>
    </source>
</evidence>
<dbReference type="SUPFAM" id="SSF52540">
    <property type="entry name" value="P-loop containing nucleoside triphosphate hydrolases"/>
    <property type="match status" value="1"/>
</dbReference>